<evidence type="ECO:0000256" key="1">
    <source>
        <dbReference type="ARBA" id="ARBA00007623"/>
    </source>
</evidence>
<comment type="similarity">
    <text evidence="1">Belongs to the peptidase C2 family.</text>
</comment>
<evidence type="ECO:0000313" key="4">
    <source>
        <dbReference type="EMBL" id="NWW41273.1"/>
    </source>
</evidence>
<gene>
    <name evidence="4" type="primary">Capn8_1</name>
    <name evidence="4" type="ORF">PANBIA_R08128</name>
</gene>
<keyword evidence="5" id="KW-1185">Reference proteome</keyword>
<feature type="domain" description="Calpain catalytic" evidence="3">
    <location>
        <begin position="1"/>
        <end position="96"/>
    </location>
</feature>
<dbReference type="InterPro" id="IPR001300">
    <property type="entry name" value="Peptidase_C2_calpain_cat"/>
</dbReference>
<accession>A0A7K6MXF9</accession>
<organism evidence="4 5">
    <name type="scientific">Panurus biarmicus</name>
    <name type="common">Bearded tit</name>
    <dbReference type="NCBI Taxonomy" id="181101"/>
    <lineage>
        <taxon>Eukaryota</taxon>
        <taxon>Metazoa</taxon>
        <taxon>Chordata</taxon>
        <taxon>Craniata</taxon>
        <taxon>Vertebrata</taxon>
        <taxon>Euteleostomi</taxon>
        <taxon>Archelosauria</taxon>
        <taxon>Archosauria</taxon>
        <taxon>Dinosauria</taxon>
        <taxon>Saurischia</taxon>
        <taxon>Theropoda</taxon>
        <taxon>Coelurosauria</taxon>
        <taxon>Aves</taxon>
        <taxon>Neognathae</taxon>
        <taxon>Neoaves</taxon>
        <taxon>Telluraves</taxon>
        <taxon>Australaves</taxon>
        <taxon>Passeriformes</taxon>
        <taxon>Sylvioidea</taxon>
        <taxon>Sylviidae</taxon>
        <taxon>Sylviidae incertae sedis</taxon>
        <taxon>Panurus</taxon>
    </lineage>
</organism>
<dbReference type="EMBL" id="VZRT01008123">
    <property type="protein sequence ID" value="NWW41273.1"/>
    <property type="molecule type" value="Genomic_DNA"/>
</dbReference>
<comment type="caution">
    <text evidence="2">Lacks conserved residue(s) required for the propagation of feature annotation.</text>
</comment>
<proteinExistence type="inferred from homology"/>
<feature type="non-terminal residue" evidence="4">
    <location>
        <position position="96"/>
    </location>
</feature>
<reference evidence="4 5" key="1">
    <citation type="submission" date="2019-09" db="EMBL/GenBank/DDBJ databases">
        <title>Bird 10,000 Genomes (B10K) Project - Family phase.</title>
        <authorList>
            <person name="Zhang G."/>
        </authorList>
    </citation>
    <scope>NUCLEOTIDE SEQUENCE [LARGE SCALE GENOMIC DNA]</scope>
    <source>
        <strain evidence="4">B10K-DU-030-18</strain>
    </source>
</reference>
<sequence>QFWQYREWVDVVVDDSLPTKNGKLLFVQSEEGNKFWSVLLEKAYVNSYHFSPTLNGSYEALARGSTVEGFVDFTGGISESYVLWRAPSNQYQVIRR</sequence>
<evidence type="ECO:0000313" key="5">
    <source>
        <dbReference type="Proteomes" id="UP000545574"/>
    </source>
</evidence>
<feature type="non-terminal residue" evidence="4">
    <location>
        <position position="1"/>
    </location>
</feature>
<dbReference type="PANTHER" id="PTHR10183">
    <property type="entry name" value="CALPAIN"/>
    <property type="match status" value="1"/>
</dbReference>
<protein>
    <submittedName>
        <fullName evidence="4">CAN8 protein</fullName>
    </submittedName>
</protein>
<dbReference type="GO" id="GO:0005737">
    <property type="term" value="C:cytoplasm"/>
    <property type="evidence" value="ECO:0007669"/>
    <property type="project" value="TreeGrafter"/>
</dbReference>
<name>A0A7K6MXF9_PANBI</name>
<dbReference type="SUPFAM" id="SSF54001">
    <property type="entry name" value="Cysteine proteinases"/>
    <property type="match status" value="1"/>
</dbReference>
<dbReference type="PANTHER" id="PTHR10183:SF374">
    <property type="entry name" value="CALPAIN-8"/>
    <property type="match status" value="1"/>
</dbReference>
<dbReference type="Proteomes" id="UP000545574">
    <property type="component" value="Unassembled WGS sequence"/>
</dbReference>
<dbReference type="PROSITE" id="PS50203">
    <property type="entry name" value="CALPAIN_CAT"/>
    <property type="match status" value="1"/>
</dbReference>
<dbReference type="InterPro" id="IPR022684">
    <property type="entry name" value="Calpain_cysteine_protease"/>
</dbReference>
<dbReference type="GO" id="GO:0004198">
    <property type="term" value="F:calcium-dependent cysteine-type endopeptidase activity"/>
    <property type="evidence" value="ECO:0007669"/>
    <property type="project" value="InterPro"/>
</dbReference>
<dbReference type="AlphaFoldDB" id="A0A7K6MXF9"/>
<dbReference type="GO" id="GO:0006508">
    <property type="term" value="P:proteolysis"/>
    <property type="evidence" value="ECO:0007669"/>
    <property type="project" value="InterPro"/>
</dbReference>
<dbReference type="InterPro" id="IPR038765">
    <property type="entry name" value="Papain-like_cys_pep_sf"/>
</dbReference>
<comment type="caution">
    <text evidence="4">The sequence shown here is derived from an EMBL/GenBank/DDBJ whole genome shotgun (WGS) entry which is preliminary data.</text>
</comment>
<evidence type="ECO:0000259" key="3">
    <source>
        <dbReference type="PROSITE" id="PS50203"/>
    </source>
</evidence>
<evidence type="ECO:0000256" key="2">
    <source>
        <dbReference type="PROSITE-ProRule" id="PRU00239"/>
    </source>
</evidence>
<dbReference type="Pfam" id="PF00648">
    <property type="entry name" value="Peptidase_C2"/>
    <property type="match status" value="1"/>
</dbReference>